<evidence type="ECO:0000256" key="2">
    <source>
        <dbReference type="ARBA" id="ARBA00022676"/>
    </source>
</evidence>
<evidence type="ECO:0000313" key="9">
    <source>
        <dbReference type="Proteomes" id="UP000078343"/>
    </source>
</evidence>
<evidence type="ECO:0000256" key="7">
    <source>
        <dbReference type="ARBA" id="ARBA00023180"/>
    </source>
</evidence>
<dbReference type="RefSeq" id="XP_018687414.1">
    <property type="nucleotide sequence ID" value="XM_018843312.1"/>
</dbReference>
<evidence type="ECO:0000256" key="4">
    <source>
        <dbReference type="ARBA" id="ARBA00022692"/>
    </source>
</evidence>
<evidence type="ECO:0000256" key="6">
    <source>
        <dbReference type="ARBA" id="ARBA00023136"/>
    </source>
</evidence>
<keyword evidence="4" id="KW-0812">Transmembrane</keyword>
<evidence type="ECO:0000256" key="5">
    <source>
        <dbReference type="ARBA" id="ARBA00022989"/>
    </source>
</evidence>
<keyword evidence="5" id="KW-1133">Transmembrane helix</keyword>
<dbReference type="PANTHER" id="PTHR47844:SF1">
    <property type="entry name" value="EXOSTOSIN-LIKE 2"/>
    <property type="match status" value="1"/>
</dbReference>
<dbReference type="STRING" id="1367422.A0A178Z2U7"/>
<protein>
    <submittedName>
        <fullName evidence="8">Uncharacterized protein</fullName>
    </submittedName>
</protein>
<keyword evidence="6" id="KW-0472">Membrane</keyword>
<dbReference type="PANTHER" id="PTHR47844">
    <property type="entry name" value="SYNTHASE CPS1, PUTATIVE (AFU_ORTHOLOGUE AFUA_7G02500)-RELATED"/>
    <property type="match status" value="1"/>
</dbReference>
<keyword evidence="7" id="KW-0325">Glycoprotein</keyword>
<dbReference type="AlphaFoldDB" id="A0A178Z2U7"/>
<reference evidence="8 9" key="1">
    <citation type="submission" date="2016-04" db="EMBL/GenBank/DDBJ databases">
        <title>Draft genome of Fonsecaea erecta CBS 125763.</title>
        <authorList>
            <person name="Weiss V.A."/>
            <person name="Vicente V.A."/>
            <person name="Raittz R.T."/>
            <person name="Moreno L.F."/>
            <person name="De Souza E.M."/>
            <person name="Pedrosa F.O."/>
            <person name="Steffens M.B."/>
            <person name="Faoro H."/>
            <person name="Tadra-Sfeir M.Z."/>
            <person name="Najafzadeh M.J."/>
            <person name="Felipe M.S."/>
            <person name="Teixeira M."/>
            <person name="Sun J."/>
            <person name="Xi L."/>
            <person name="Gomes R."/>
            <person name="De Azevedo C.M."/>
            <person name="Salgado C.G."/>
            <person name="Da Silva M.B."/>
            <person name="Nascimento M.F."/>
            <person name="Queiroz-Telles F."/>
            <person name="Attili D.S."/>
            <person name="Gorbushina A."/>
        </authorList>
    </citation>
    <scope>NUCLEOTIDE SEQUENCE [LARGE SCALE GENOMIC DNA]</scope>
    <source>
        <strain evidence="8 9">CBS 125763</strain>
    </source>
</reference>
<comment type="caution">
    <text evidence="8">The sequence shown here is derived from an EMBL/GenBank/DDBJ whole genome shotgun (WGS) entry which is preliminary data.</text>
</comment>
<evidence type="ECO:0000313" key="8">
    <source>
        <dbReference type="EMBL" id="OAP54047.1"/>
    </source>
</evidence>
<dbReference type="GO" id="GO:0016020">
    <property type="term" value="C:membrane"/>
    <property type="evidence" value="ECO:0007669"/>
    <property type="project" value="UniProtKB-SubCell"/>
</dbReference>
<proteinExistence type="predicted"/>
<organism evidence="8 9">
    <name type="scientific">Fonsecaea erecta</name>
    <dbReference type="NCBI Taxonomy" id="1367422"/>
    <lineage>
        <taxon>Eukaryota</taxon>
        <taxon>Fungi</taxon>
        <taxon>Dikarya</taxon>
        <taxon>Ascomycota</taxon>
        <taxon>Pezizomycotina</taxon>
        <taxon>Eurotiomycetes</taxon>
        <taxon>Chaetothyriomycetidae</taxon>
        <taxon>Chaetothyriales</taxon>
        <taxon>Herpotrichiellaceae</taxon>
        <taxon>Fonsecaea</taxon>
    </lineage>
</organism>
<accession>A0A178Z2U7</accession>
<dbReference type="GO" id="GO:0016757">
    <property type="term" value="F:glycosyltransferase activity"/>
    <property type="evidence" value="ECO:0007669"/>
    <property type="project" value="UniProtKB-KW"/>
</dbReference>
<dbReference type="Proteomes" id="UP000078343">
    <property type="component" value="Unassembled WGS sequence"/>
</dbReference>
<name>A0A178Z2U7_9EURO</name>
<comment type="subcellular location">
    <subcellularLocation>
        <location evidence="1">Membrane</location>
    </subcellularLocation>
</comment>
<sequence>MLRAAVAPFEENEWVGIVGTERVIRYADKGLWAGFWNIMGALYLELHNFYTCLYCTQVLQEPALLAGFLNEGFLWRVRGPLSADDNNYLTRALVKRGWSIASLRLTS</sequence>
<keyword evidence="9" id="KW-1185">Reference proteome</keyword>
<dbReference type="InterPro" id="IPR052427">
    <property type="entry name" value="Glycosyltrans_GT2/GT47"/>
</dbReference>
<evidence type="ECO:0000256" key="3">
    <source>
        <dbReference type="ARBA" id="ARBA00022679"/>
    </source>
</evidence>
<dbReference type="GeneID" id="30015975"/>
<evidence type="ECO:0000256" key="1">
    <source>
        <dbReference type="ARBA" id="ARBA00004370"/>
    </source>
</evidence>
<dbReference type="EMBL" id="LVYI01000016">
    <property type="protein sequence ID" value="OAP54047.1"/>
    <property type="molecule type" value="Genomic_DNA"/>
</dbReference>
<dbReference type="OrthoDB" id="2849215at2759"/>
<gene>
    <name evidence="8" type="ORF">AYL99_11807</name>
</gene>
<keyword evidence="3" id="KW-0808">Transferase</keyword>
<keyword evidence="2" id="KW-0328">Glycosyltransferase</keyword>